<evidence type="ECO:0000313" key="2">
    <source>
        <dbReference type="Proteomes" id="UP000034246"/>
    </source>
</evidence>
<dbReference type="AlphaFoldDB" id="A0A0G0NDA9"/>
<evidence type="ECO:0000313" key="1">
    <source>
        <dbReference type="EMBL" id="KKR10796.1"/>
    </source>
</evidence>
<dbReference type="Proteomes" id="UP000034246">
    <property type="component" value="Unassembled WGS sequence"/>
</dbReference>
<reference evidence="1 2" key="1">
    <citation type="journal article" date="2015" name="Nature">
        <title>rRNA introns, odd ribosomes, and small enigmatic genomes across a large radiation of phyla.</title>
        <authorList>
            <person name="Brown C.T."/>
            <person name="Hug L.A."/>
            <person name="Thomas B.C."/>
            <person name="Sharon I."/>
            <person name="Castelle C.J."/>
            <person name="Singh A."/>
            <person name="Wilkins M.J."/>
            <person name="Williams K.H."/>
            <person name="Banfield J.F."/>
        </authorList>
    </citation>
    <scope>NUCLEOTIDE SEQUENCE [LARGE SCALE GENOMIC DNA]</scope>
</reference>
<gene>
    <name evidence="1" type="ORF">UT39_C0015G0009</name>
</gene>
<name>A0A0G0NDA9_9BACT</name>
<comment type="caution">
    <text evidence="1">The sequence shown here is derived from an EMBL/GenBank/DDBJ whole genome shotgun (WGS) entry which is preliminary data.</text>
</comment>
<sequence length="71" mass="8768">MLKRERGEDYSPFPKDITDRIVRKWRNYRELFGMESDIVYDKHITDVEKKQLLDERKKIVSKLLEDWHESN</sequence>
<dbReference type="EMBL" id="LBWP01000015">
    <property type="protein sequence ID" value="KKR10796.1"/>
    <property type="molecule type" value="Genomic_DNA"/>
</dbReference>
<proteinExistence type="predicted"/>
<accession>A0A0G0NDA9</accession>
<organism evidence="1 2">
    <name type="scientific">Candidatus Woesebacteria bacterium GW2011_GWA1_39_21</name>
    <dbReference type="NCBI Taxonomy" id="1618550"/>
    <lineage>
        <taxon>Bacteria</taxon>
        <taxon>Candidatus Woeseibacteriota</taxon>
    </lineage>
</organism>
<protein>
    <submittedName>
        <fullName evidence="1">Uncharacterized protein</fullName>
    </submittedName>
</protein>
<dbReference type="STRING" id="1618550.UT39_C0015G0009"/>